<dbReference type="NCBIfam" id="TIGR04057">
    <property type="entry name" value="SusC_RagA_signa"/>
    <property type="match status" value="1"/>
</dbReference>
<dbReference type="InterPro" id="IPR037066">
    <property type="entry name" value="Plug_dom_sf"/>
</dbReference>
<dbReference type="SUPFAM" id="SSF56935">
    <property type="entry name" value="Porins"/>
    <property type="match status" value="1"/>
</dbReference>
<dbReference type="InterPro" id="IPR012910">
    <property type="entry name" value="Plug_dom"/>
</dbReference>
<keyword evidence="10" id="KW-0675">Receptor</keyword>
<keyword evidence="11" id="KW-1185">Reference proteome</keyword>
<sequence length="1107" mass="122528">MKLAFVYLFILVSGIFATETASQTMKVSIIAKNISTEDLMQEIEKQTDYLFVYKKEEINLHRKVNVNATDKTVAEVLNQVFKQTDIVYAIEGSNIMLMKKGKENLPSTITQQKGRIINGVIIDAKGETIIGANVSVKGTTIGTITDIEGKFNLNIPDNATLLISYIGYISQEIKISNQRDLTIILAEDNQQLDEVVVVGYGVAKKSDLAGSVVRANLSTLQESPNVNLMQGLHGTTPGLNVGQVTSAGSEPTISIRGKNSISGTSSPLIVLDGIVFRGNMTDINPNDVESIDILKDASAAAIYGSQAANGVILITTKTAKTASKPIVSYNTSITLQSLSNKSLLPEGRDGFIRKVGDAFLNESRILDEDGLPTSQMNPSWDPMSKLDSGLQGAYDDGTDINWWDRFTNATPYIWSNDVSVRGRSETSGYFMSFGYLDQKNLILNDTYKRYSIRMNLDTQVTKWLKLGTQSFFTFSDYSGSSPDLSVVVKMPPLFVPTDENGNYIDRYTAYNNPYNTISTDNLDTRSHLSGTFYADVDIPFIKGLNYRINVSENLIMNKDFSYNKTTGTTSTSGGSASKANDSQYTWSVDNIVTYKRTFGKHDVNATFVYGAERRKYEYTLAGAKDFTNGALSYNDFSTADATTKTANASAWQESSLYTMLRLGYVYAGKYIFTGTIRRDGFSGFGANNKFAVFPSGAVAWRINEEEFMKSLNWLDNLKLRLSYGQSGNRTMSRYETLAKLTPSTGNGSGYISNLGEVNAGQYISKLANDDLKWETTTTFNVGLDFGTFGNRLSGTFDVYKSNTKDVLYAINIPSMNSVNTISSNIGKIANAGFEASITGTPVKTHDFQWDITFNYSMNRNKVVSITGVDADGDGKEDDLPSNKIFIGKPYGVCYDYRINGIYSLDDARNGLIPAGYEYGEYRVVDLNPAADGSYKITAEDDREIIGYTDPAYRFGVQNTFTYKNFELKFFINSVQGGSKYYYGQPGSSLRDPGNIYKDNSFKFDYWTPENQNATYRKIGRYSSGMSASFSPYQQRSFVRLQDVSLSYTVPKAFLNKIGFSYAKIFITGNNLLTLTKWDGWDPETGSGMDYGAYPVLKSFSAGLNIEF</sequence>
<evidence type="ECO:0000256" key="2">
    <source>
        <dbReference type="ARBA" id="ARBA00022448"/>
    </source>
</evidence>
<evidence type="ECO:0000256" key="7">
    <source>
        <dbReference type="PROSITE-ProRule" id="PRU01360"/>
    </source>
</evidence>
<dbReference type="SUPFAM" id="SSF49464">
    <property type="entry name" value="Carboxypeptidase regulatory domain-like"/>
    <property type="match status" value="1"/>
</dbReference>
<name>A0ABR7DVG1_9BACT</name>
<gene>
    <name evidence="10" type="ORF">H8S77_00930</name>
</gene>
<dbReference type="SMART" id="SM00965">
    <property type="entry name" value="STN"/>
    <property type="match status" value="1"/>
</dbReference>
<dbReference type="InterPro" id="IPR036942">
    <property type="entry name" value="Beta-barrel_TonB_sf"/>
</dbReference>
<dbReference type="InterPro" id="IPR023996">
    <property type="entry name" value="TonB-dep_OMP_SusC/RagA"/>
</dbReference>
<keyword evidence="8" id="KW-0732">Signal</keyword>
<evidence type="ECO:0000256" key="4">
    <source>
        <dbReference type="ARBA" id="ARBA00022692"/>
    </source>
</evidence>
<keyword evidence="5 7" id="KW-0472">Membrane</keyword>
<keyword evidence="2 7" id="KW-0813">Transport</keyword>
<organism evidence="10 11">
    <name type="scientific">Parabacteroides segnis</name>
    <dbReference type="NCBI Taxonomy" id="2763058"/>
    <lineage>
        <taxon>Bacteria</taxon>
        <taxon>Pseudomonadati</taxon>
        <taxon>Bacteroidota</taxon>
        <taxon>Bacteroidia</taxon>
        <taxon>Bacteroidales</taxon>
        <taxon>Tannerellaceae</taxon>
        <taxon>Parabacteroides</taxon>
    </lineage>
</organism>
<evidence type="ECO:0000256" key="5">
    <source>
        <dbReference type="ARBA" id="ARBA00023136"/>
    </source>
</evidence>
<evidence type="ECO:0000256" key="6">
    <source>
        <dbReference type="ARBA" id="ARBA00023237"/>
    </source>
</evidence>
<dbReference type="NCBIfam" id="TIGR04056">
    <property type="entry name" value="OMP_RagA_SusC"/>
    <property type="match status" value="1"/>
</dbReference>
<dbReference type="PROSITE" id="PS52016">
    <property type="entry name" value="TONB_DEPENDENT_REC_3"/>
    <property type="match status" value="1"/>
</dbReference>
<dbReference type="Gene3D" id="2.40.170.20">
    <property type="entry name" value="TonB-dependent receptor, beta-barrel domain"/>
    <property type="match status" value="1"/>
</dbReference>
<dbReference type="InterPro" id="IPR008969">
    <property type="entry name" value="CarboxyPept-like_regulatory"/>
</dbReference>
<feature type="signal peptide" evidence="8">
    <location>
        <begin position="1"/>
        <end position="17"/>
    </location>
</feature>
<comment type="caution">
    <text evidence="10">The sequence shown here is derived from an EMBL/GenBank/DDBJ whole genome shotgun (WGS) entry which is preliminary data.</text>
</comment>
<comment type="subcellular location">
    <subcellularLocation>
        <location evidence="1 7">Cell outer membrane</location>
        <topology evidence="1 7">Multi-pass membrane protein</topology>
    </subcellularLocation>
</comment>
<evidence type="ECO:0000259" key="9">
    <source>
        <dbReference type="SMART" id="SM00965"/>
    </source>
</evidence>
<keyword evidence="3 7" id="KW-1134">Transmembrane beta strand</keyword>
<protein>
    <submittedName>
        <fullName evidence="10">TonB-dependent receptor</fullName>
    </submittedName>
</protein>
<keyword evidence="6 7" id="KW-0998">Cell outer membrane</keyword>
<dbReference type="InterPro" id="IPR039426">
    <property type="entry name" value="TonB-dep_rcpt-like"/>
</dbReference>
<evidence type="ECO:0000256" key="3">
    <source>
        <dbReference type="ARBA" id="ARBA00022452"/>
    </source>
</evidence>
<keyword evidence="4 7" id="KW-0812">Transmembrane</keyword>
<dbReference type="EMBL" id="JACOOI010000001">
    <property type="protein sequence ID" value="MBC5641452.1"/>
    <property type="molecule type" value="Genomic_DNA"/>
</dbReference>
<dbReference type="InterPro" id="IPR023997">
    <property type="entry name" value="TonB-dep_OMP_SusC/RagA_CS"/>
</dbReference>
<dbReference type="InterPro" id="IPR011662">
    <property type="entry name" value="Secretin/TonB_short_N"/>
</dbReference>
<accession>A0ABR7DVG1</accession>
<comment type="similarity">
    <text evidence="7">Belongs to the TonB-dependent receptor family.</text>
</comment>
<dbReference type="Gene3D" id="2.60.40.1120">
    <property type="entry name" value="Carboxypeptidase-like, regulatory domain"/>
    <property type="match status" value="1"/>
</dbReference>
<feature type="chain" id="PRO_5045284175" evidence="8">
    <location>
        <begin position="18"/>
        <end position="1107"/>
    </location>
</feature>
<evidence type="ECO:0000256" key="1">
    <source>
        <dbReference type="ARBA" id="ARBA00004571"/>
    </source>
</evidence>
<reference evidence="10 11" key="1">
    <citation type="submission" date="2020-08" db="EMBL/GenBank/DDBJ databases">
        <title>Genome public.</title>
        <authorList>
            <person name="Liu C."/>
            <person name="Sun Q."/>
        </authorList>
    </citation>
    <scope>NUCLEOTIDE SEQUENCE [LARGE SCALE GENOMIC DNA]</scope>
    <source>
        <strain evidence="10 11">BX2</strain>
    </source>
</reference>
<dbReference type="Proteomes" id="UP000644010">
    <property type="component" value="Unassembled WGS sequence"/>
</dbReference>
<dbReference type="Pfam" id="PF07715">
    <property type="entry name" value="Plug"/>
    <property type="match status" value="1"/>
</dbReference>
<feature type="domain" description="Secretin/TonB short N-terminal" evidence="9">
    <location>
        <begin position="49"/>
        <end position="100"/>
    </location>
</feature>
<evidence type="ECO:0000313" key="11">
    <source>
        <dbReference type="Proteomes" id="UP000644010"/>
    </source>
</evidence>
<dbReference type="Pfam" id="PF07660">
    <property type="entry name" value="STN"/>
    <property type="match status" value="1"/>
</dbReference>
<dbReference type="Pfam" id="PF13715">
    <property type="entry name" value="CarbopepD_reg_2"/>
    <property type="match status" value="1"/>
</dbReference>
<evidence type="ECO:0000256" key="8">
    <source>
        <dbReference type="SAM" id="SignalP"/>
    </source>
</evidence>
<dbReference type="RefSeq" id="WP_186957938.1">
    <property type="nucleotide sequence ID" value="NZ_JACOOI010000001.1"/>
</dbReference>
<proteinExistence type="inferred from homology"/>
<evidence type="ECO:0000313" key="10">
    <source>
        <dbReference type="EMBL" id="MBC5641452.1"/>
    </source>
</evidence>
<dbReference type="Gene3D" id="2.170.130.10">
    <property type="entry name" value="TonB-dependent receptor, plug domain"/>
    <property type="match status" value="1"/>
</dbReference>